<reference evidence="1 2" key="1">
    <citation type="journal article" date="2013" name="Genome Announc.">
        <title>Draft Genome Sequence of the Cellulolytic, Mesophilic, Anaerobic Bacterium Clostridium termitidis Strain CT1112 (DSM 5398).</title>
        <authorList>
            <person name="Lal S."/>
            <person name="Ramachandran U."/>
            <person name="Zhang X."/>
            <person name="Munir R."/>
            <person name="Sparling R."/>
            <person name="Levin D.B."/>
        </authorList>
    </citation>
    <scope>NUCLEOTIDE SEQUENCE [LARGE SCALE GENOMIC DNA]</scope>
    <source>
        <strain evidence="1 2">CT1112</strain>
    </source>
</reference>
<keyword evidence="2" id="KW-1185">Reference proteome</keyword>
<dbReference type="eggNOG" id="COG1470">
    <property type="taxonomic scope" value="Bacteria"/>
</dbReference>
<organism evidence="1 2">
    <name type="scientific">Ruminiclostridium cellobioparum subsp. termitidis CT1112</name>
    <dbReference type="NCBI Taxonomy" id="1195236"/>
    <lineage>
        <taxon>Bacteria</taxon>
        <taxon>Bacillati</taxon>
        <taxon>Bacillota</taxon>
        <taxon>Clostridia</taxon>
        <taxon>Eubacteriales</taxon>
        <taxon>Oscillospiraceae</taxon>
        <taxon>Ruminiclostridium</taxon>
    </lineage>
</organism>
<accession>S0FIM6</accession>
<protein>
    <recommendedName>
        <fullName evidence="3">Butirosin biosynthesis protein H N-terminal domain-containing protein</fullName>
    </recommendedName>
</protein>
<gene>
    <name evidence="1" type="ORF">CTER_4222</name>
</gene>
<evidence type="ECO:0008006" key="3">
    <source>
        <dbReference type="Google" id="ProtNLM"/>
    </source>
</evidence>
<dbReference type="RefSeq" id="WP_004629064.1">
    <property type="nucleotide sequence ID" value="NZ_AORV01000060.1"/>
</dbReference>
<comment type="caution">
    <text evidence="1">The sequence shown here is derived from an EMBL/GenBank/DDBJ whole genome shotgun (WGS) entry which is preliminary data.</text>
</comment>
<proteinExistence type="predicted"/>
<dbReference type="AlphaFoldDB" id="S0FIM6"/>
<sequence length="521" mass="59355">MLLNIPPVHVEGLNCREDIFFSVASHYRGEYRLAFSGAFNFEYLPPEPGEEGLMGKRIGTGNNNLQDLLEMHYGFKISTVKAETVGEILNTINEQLKLGYPTAISINTYWCPWSRNYQKHSLGHTCLALDIDGSNNIVCIDPVAGLNHFKLPYADFEKGYAFYSTFHFEESSGAFDYKAILSESVEKIRQSNIFNNLESFIIDFTTRFNFEDEFRGARSNIWGALFYRNLMYVSGSRLLYSQFIDHINKNLQNPCLDDIVNDFQNVSTKWKVAISWLLKGVYTGYSPVIHDKALKIFEDILKEERNILSKLQDAMDNSGSAQNEENAKNTGFDIITEETECTFIDLKDMFNNIAFHSICSKDCPADFTGTGHYFLTQEAPDGQIISLGKMRFEFPVLRDGVCDNISCSSQTIPVPTGEYRGIFILGSSEWGNYTEHMTLNHAGGNRDTVRIDLSDWAAGQPLYDEKVIWKGKVYDKNEGRLYYNLYSIFAVQRFFPGTVKLESITLPQCTNMHIFAITLFK</sequence>
<dbReference type="PATRIC" id="fig|1195236.3.peg.4396"/>
<dbReference type="STRING" id="1195236.CTER_4222"/>
<evidence type="ECO:0000313" key="2">
    <source>
        <dbReference type="Proteomes" id="UP000014155"/>
    </source>
</evidence>
<evidence type="ECO:0000313" key="1">
    <source>
        <dbReference type="EMBL" id="EMS70031.1"/>
    </source>
</evidence>
<dbReference type="Proteomes" id="UP000014155">
    <property type="component" value="Unassembled WGS sequence"/>
</dbReference>
<dbReference type="EMBL" id="AORV01000060">
    <property type="protein sequence ID" value="EMS70031.1"/>
    <property type="molecule type" value="Genomic_DNA"/>
</dbReference>
<name>S0FIM6_RUMCE</name>